<accession>A0ABW8KF63</accession>
<proteinExistence type="predicted"/>
<evidence type="ECO:0000313" key="2">
    <source>
        <dbReference type="EMBL" id="MFK2929354.1"/>
    </source>
</evidence>
<dbReference type="InterPro" id="IPR051043">
    <property type="entry name" value="Sulfatase_Mod_Factor_Kinase"/>
</dbReference>
<feature type="domain" description="Sulfatase-modifying factor enzyme-like" evidence="1">
    <location>
        <begin position="10"/>
        <end position="271"/>
    </location>
</feature>
<organism evidence="2 3">
    <name type="scientific">Dyella agri</name>
    <dbReference type="NCBI Taxonomy" id="1926869"/>
    <lineage>
        <taxon>Bacteria</taxon>
        <taxon>Pseudomonadati</taxon>
        <taxon>Pseudomonadota</taxon>
        <taxon>Gammaproteobacteria</taxon>
        <taxon>Lysobacterales</taxon>
        <taxon>Rhodanobacteraceae</taxon>
        <taxon>Dyella</taxon>
    </lineage>
</organism>
<comment type="caution">
    <text evidence="2">The sequence shown here is derived from an EMBL/GenBank/DDBJ whole genome shotgun (WGS) entry which is preliminary data.</text>
</comment>
<dbReference type="EMBL" id="JADIKL010000001">
    <property type="protein sequence ID" value="MFK2929354.1"/>
    <property type="molecule type" value="Genomic_DNA"/>
</dbReference>
<sequence>MPAPSKAARAGMVFIRGGNFAMGSADDMAGPDERPVHTVAVKSFWMDRTEVTVAQFQKFVDATHYETDAEKFGWSGIFSIADARWEHVDGADWRHPDGPGSRAMPDNPVQHVSWNDAVAYARWTGHRLPTEAEWEYAARGGLAGKTYSWGDVLNPGGKIMANWWQGSFPSHNTGADGFVGIAPVASFPPNGYGLYDMTGNVWEWIADWFGQDYYARSPTENPQGPASGSERGLRGGSYLCSENYCTNYRVAGRSHATPDTSLSNIGFRTVKDID</sequence>
<dbReference type="InterPro" id="IPR042095">
    <property type="entry name" value="SUMF_sf"/>
</dbReference>
<dbReference type="Proteomes" id="UP001620397">
    <property type="component" value="Unassembled WGS sequence"/>
</dbReference>
<dbReference type="Pfam" id="PF03781">
    <property type="entry name" value="FGE-sulfatase"/>
    <property type="match status" value="1"/>
</dbReference>
<dbReference type="InterPro" id="IPR005532">
    <property type="entry name" value="SUMF_dom"/>
</dbReference>
<dbReference type="PANTHER" id="PTHR23150:SF19">
    <property type="entry name" value="FORMYLGLYCINE-GENERATING ENZYME"/>
    <property type="match status" value="1"/>
</dbReference>
<protein>
    <submittedName>
        <fullName evidence="2">Formylglycine-generating enzyme family protein</fullName>
    </submittedName>
</protein>
<evidence type="ECO:0000259" key="1">
    <source>
        <dbReference type="Pfam" id="PF03781"/>
    </source>
</evidence>
<reference evidence="2 3" key="1">
    <citation type="submission" date="2020-10" db="EMBL/GenBank/DDBJ databases">
        <title>Phylogeny of dyella-like bacteria.</title>
        <authorList>
            <person name="Fu J."/>
        </authorList>
    </citation>
    <scope>NUCLEOTIDE SEQUENCE [LARGE SCALE GENOMIC DNA]</scope>
    <source>
        <strain evidence="2 3">DKC-1</strain>
    </source>
</reference>
<gene>
    <name evidence="2" type="ORF">ISP14_00985</name>
</gene>
<evidence type="ECO:0000313" key="3">
    <source>
        <dbReference type="Proteomes" id="UP001620397"/>
    </source>
</evidence>
<name>A0ABW8KF63_9GAMM</name>
<dbReference type="PANTHER" id="PTHR23150">
    <property type="entry name" value="SULFATASE MODIFYING FACTOR 1, 2"/>
    <property type="match status" value="1"/>
</dbReference>
<dbReference type="SUPFAM" id="SSF56436">
    <property type="entry name" value="C-type lectin-like"/>
    <property type="match status" value="1"/>
</dbReference>
<keyword evidence="3" id="KW-1185">Reference proteome</keyword>
<dbReference type="Gene3D" id="3.90.1580.10">
    <property type="entry name" value="paralog of FGE (formylglycine-generating enzyme)"/>
    <property type="match status" value="1"/>
</dbReference>
<dbReference type="InterPro" id="IPR016187">
    <property type="entry name" value="CTDL_fold"/>
</dbReference>